<evidence type="ECO:0000313" key="2">
    <source>
        <dbReference type="Proteomes" id="UP001172673"/>
    </source>
</evidence>
<dbReference type="Proteomes" id="UP001172673">
    <property type="component" value="Unassembled WGS sequence"/>
</dbReference>
<dbReference type="Gene3D" id="3.40.630.30">
    <property type="match status" value="1"/>
</dbReference>
<comment type="caution">
    <text evidence="1">The sequence shown here is derived from an EMBL/GenBank/DDBJ whole genome shotgun (WGS) entry which is preliminary data.</text>
</comment>
<protein>
    <submittedName>
        <fullName evidence="1">Uncharacterized protein</fullName>
    </submittedName>
</protein>
<reference evidence="1" key="1">
    <citation type="submission" date="2022-10" db="EMBL/GenBank/DDBJ databases">
        <title>Culturing micro-colonial fungi from biological soil crusts in the Mojave desert and describing Neophaeococcomyces mojavensis, and introducing the new genera and species Taxawa tesnikishii.</title>
        <authorList>
            <person name="Kurbessoian T."/>
            <person name="Stajich J.E."/>
        </authorList>
    </citation>
    <scope>NUCLEOTIDE SEQUENCE</scope>
    <source>
        <strain evidence="1">TK_41</strain>
    </source>
</reference>
<dbReference type="AlphaFoldDB" id="A0AA38X3Z2"/>
<evidence type="ECO:0000313" key="1">
    <source>
        <dbReference type="EMBL" id="KAJ9606407.1"/>
    </source>
</evidence>
<organism evidence="1 2">
    <name type="scientific">Cladophialophora chaetospira</name>
    <dbReference type="NCBI Taxonomy" id="386627"/>
    <lineage>
        <taxon>Eukaryota</taxon>
        <taxon>Fungi</taxon>
        <taxon>Dikarya</taxon>
        <taxon>Ascomycota</taxon>
        <taxon>Pezizomycotina</taxon>
        <taxon>Eurotiomycetes</taxon>
        <taxon>Chaetothyriomycetidae</taxon>
        <taxon>Chaetothyriales</taxon>
        <taxon>Herpotrichiellaceae</taxon>
        <taxon>Cladophialophora</taxon>
    </lineage>
</organism>
<name>A0AA38X3Z2_9EURO</name>
<dbReference type="EMBL" id="JAPDRK010000014">
    <property type="protein sequence ID" value="KAJ9606407.1"/>
    <property type="molecule type" value="Genomic_DNA"/>
</dbReference>
<gene>
    <name evidence="1" type="ORF">H2200_009368</name>
</gene>
<accession>A0AA38X3Z2</accession>
<keyword evidence="2" id="KW-1185">Reference proteome</keyword>
<proteinExistence type="predicted"/>
<sequence length="144" mass="16301">MAMALDNPQTLVTISREEDLRPFAEVIAAAFSNDTLNRYLFLGRESRPDHPKLSQPELRVDFWLPHITSRFNGGGILVQNYDWAAVALWLPPGTKKPAPSGTISEGAAEYREKVNALIKKYLSDRPYWYLNLIGRSPSRQDKGK</sequence>